<protein>
    <submittedName>
        <fullName evidence="1">Uncharacterized protein</fullName>
    </submittedName>
</protein>
<proteinExistence type="predicted"/>
<name>A0A0F9BGT0_9ZZZZ</name>
<reference evidence="1" key="1">
    <citation type="journal article" date="2015" name="Nature">
        <title>Complex archaea that bridge the gap between prokaryotes and eukaryotes.</title>
        <authorList>
            <person name="Spang A."/>
            <person name="Saw J.H."/>
            <person name="Jorgensen S.L."/>
            <person name="Zaremba-Niedzwiedzka K."/>
            <person name="Martijn J."/>
            <person name="Lind A.E."/>
            <person name="van Eijk R."/>
            <person name="Schleper C."/>
            <person name="Guy L."/>
            <person name="Ettema T.J."/>
        </authorList>
    </citation>
    <scope>NUCLEOTIDE SEQUENCE</scope>
</reference>
<comment type="caution">
    <text evidence="1">The sequence shown here is derived from an EMBL/GenBank/DDBJ whole genome shotgun (WGS) entry which is preliminary data.</text>
</comment>
<evidence type="ECO:0000313" key="1">
    <source>
        <dbReference type="EMBL" id="KKL20990.1"/>
    </source>
</evidence>
<sequence length="64" mass="7298">MVKKIAFDTHNEDHLCGDCFDDSHYIVLDEVEGDDFGVCRPCYKDYKEGGAHLKILAIINPRVK</sequence>
<dbReference type="AlphaFoldDB" id="A0A0F9BGT0"/>
<gene>
    <name evidence="1" type="ORF">LCGC14_2449900</name>
</gene>
<dbReference type="EMBL" id="LAZR01037892">
    <property type="protein sequence ID" value="KKL20990.1"/>
    <property type="molecule type" value="Genomic_DNA"/>
</dbReference>
<organism evidence="1">
    <name type="scientific">marine sediment metagenome</name>
    <dbReference type="NCBI Taxonomy" id="412755"/>
    <lineage>
        <taxon>unclassified sequences</taxon>
        <taxon>metagenomes</taxon>
        <taxon>ecological metagenomes</taxon>
    </lineage>
</organism>
<accession>A0A0F9BGT0</accession>